<keyword evidence="2" id="KW-0812">Transmembrane</keyword>
<evidence type="ECO:0000256" key="1">
    <source>
        <dbReference type="SAM" id="MobiDB-lite"/>
    </source>
</evidence>
<dbReference type="EMBL" id="CP074402">
    <property type="protein sequence ID" value="QVJ01065.1"/>
    <property type="molecule type" value="Genomic_DNA"/>
</dbReference>
<dbReference type="Pfam" id="PF12648">
    <property type="entry name" value="TcpE"/>
    <property type="match status" value="1"/>
</dbReference>
<dbReference type="Proteomes" id="UP000682416">
    <property type="component" value="Chromosome"/>
</dbReference>
<feature type="compositionally biased region" description="Pro residues" evidence="1">
    <location>
        <begin position="287"/>
        <end position="297"/>
    </location>
</feature>
<keyword evidence="2" id="KW-0472">Membrane</keyword>
<proteinExistence type="predicted"/>
<feature type="transmembrane region" description="Helical" evidence="2">
    <location>
        <begin position="62"/>
        <end position="81"/>
    </location>
</feature>
<feature type="region of interest" description="Disordered" evidence="1">
    <location>
        <begin position="130"/>
        <end position="297"/>
    </location>
</feature>
<dbReference type="InterPro" id="IPR025608">
    <property type="entry name" value="TcpE"/>
</dbReference>
<evidence type="ECO:0000313" key="3">
    <source>
        <dbReference type="EMBL" id="QVJ01065.1"/>
    </source>
</evidence>
<protein>
    <submittedName>
        <fullName evidence="3">Conjugal transfer protein</fullName>
    </submittedName>
</protein>
<accession>A0A975L8N5</accession>
<feature type="compositionally biased region" description="Low complexity" evidence="1">
    <location>
        <begin position="171"/>
        <end position="180"/>
    </location>
</feature>
<feature type="transmembrane region" description="Helical" evidence="2">
    <location>
        <begin position="28"/>
        <end position="50"/>
    </location>
</feature>
<feature type="compositionally biased region" description="Low complexity" evidence="1">
    <location>
        <begin position="260"/>
        <end position="286"/>
    </location>
</feature>
<gene>
    <name evidence="3" type="ORF">KGD82_22810</name>
</gene>
<keyword evidence="2" id="KW-1133">Transmembrane helix</keyword>
<name>A0A975L8N5_9ACTN</name>
<reference evidence="3" key="1">
    <citation type="submission" date="2021-05" db="EMBL/GenBank/DDBJ databases">
        <authorList>
            <person name="Kaiqin L."/>
            <person name="Jian G."/>
        </authorList>
    </citation>
    <scope>NUCLEOTIDE SEQUENCE</scope>
    <source>
        <strain evidence="3">HDS5</strain>
    </source>
</reference>
<keyword evidence="4" id="KW-1185">Reference proteome</keyword>
<evidence type="ECO:0000256" key="2">
    <source>
        <dbReference type="SAM" id="Phobius"/>
    </source>
</evidence>
<dbReference type="KEGG" id="nec:KGD82_22810"/>
<evidence type="ECO:0000313" key="4">
    <source>
        <dbReference type="Proteomes" id="UP000682416"/>
    </source>
</evidence>
<feature type="compositionally biased region" description="Low complexity" evidence="1">
    <location>
        <begin position="234"/>
        <end position="252"/>
    </location>
</feature>
<sequence>MDLPTYTNIWRIEKRLYKLYDFRLPMPLPVGTFGVALGVFALWVVLLSILNAPFAFGNGWHLVLWVVPPGVITVLATRPVIEGKRLTELLISQARFLTEARVFTRLAPEYEPAEIRVSVRVWHRDAEAGPLPLPRGARRAQTETEAEVESQAAPAEVQEPEEAPDLESARRAAPPLRGVPARPPVPVVEHDDSVEYTPARKVPVAVAAGPEQTRRTTAWRSPGSGRTTPRRSPARASAVVSSTTSVSASRTPGRNRPSRTGPVTSTSPCTSPRRTSSATATSGSPGCAPPPGRRPWD</sequence>
<dbReference type="AlphaFoldDB" id="A0A975L8N5"/>
<organism evidence="3 4">
    <name type="scientific">Nocardiopsis eucommiae</name>
    <dbReference type="NCBI Taxonomy" id="2831970"/>
    <lineage>
        <taxon>Bacteria</taxon>
        <taxon>Bacillati</taxon>
        <taxon>Actinomycetota</taxon>
        <taxon>Actinomycetes</taxon>
        <taxon>Streptosporangiales</taxon>
        <taxon>Nocardiopsidaceae</taxon>
        <taxon>Nocardiopsis</taxon>
    </lineage>
</organism>